<dbReference type="GO" id="GO:0048487">
    <property type="term" value="F:beta-tubulin binding"/>
    <property type="evidence" value="ECO:0007669"/>
    <property type="project" value="TreeGrafter"/>
</dbReference>
<sequence length="71" mass="8206">KRWRTDGISNVSYDAEARLISFSLETFGPLTLIQDSHVNMPFLSWELKPLEINNVLLIVTTLFTEIQIQIK</sequence>
<dbReference type="Proteomes" id="UP000335636">
    <property type="component" value="Unassembled WGS sequence"/>
</dbReference>
<protein>
    <submittedName>
        <fullName evidence="1">Uncharacterized protein</fullName>
    </submittedName>
</protein>
<dbReference type="GO" id="GO:0008017">
    <property type="term" value="F:microtubule binding"/>
    <property type="evidence" value="ECO:0007669"/>
    <property type="project" value="TreeGrafter"/>
</dbReference>
<dbReference type="PRINTS" id="PR02043">
    <property type="entry name" value="CANCERSCCP1"/>
</dbReference>
<proteinExistence type="predicted"/>
<feature type="non-terminal residue" evidence="1">
    <location>
        <position position="1"/>
    </location>
</feature>
<dbReference type="EMBL" id="CABDUW010001175">
    <property type="protein sequence ID" value="VTJ79358.1"/>
    <property type="molecule type" value="Genomic_DNA"/>
</dbReference>
<gene>
    <name evidence="1" type="ORF">MONAX_5E042531</name>
</gene>
<dbReference type="PANTHER" id="PTHR20929">
    <property type="entry name" value="LUNG ADENOMA SUSCEPTIBILITY 1-RELATED"/>
    <property type="match status" value="1"/>
</dbReference>
<organism evidence="1 2">
    <name type="scientific">Marmota monax</name>
    <name type="common">Woodchuck</name>
    <dbReference type="NCBI Taxonomy" id="9995"/>
    <lineage>
        <taxon>Eukaryota</taxon>
        <taxon>Metazoa</taxon>
        <taxon>Chordata</taxon>
        <taxon>Craniata</taxon>
        <taxon>Vertebrata</taxon>
        <taxon>Euteleostomi</taxon>
        <taxon>Mammalia</taxon>
        <taxon>Eutheria</taxon>
        <taxon>Euarchontoglires</taxon>
        <taxon>Glires</taxon>
        <taxon>Rodentia</taxon>
        <taxon>Sciuromorpha</taxon>
        <taxon>Sciuridae</taxon>
        <taxon>Xerinae</taxon>
        <taxon>Marmotini</taxon>
        <taxon>Marmota</taxon>
    </lineage>
</organism>
<dbReference type="AlphaFoldDB" id="A0A5E4CBY9"/>
<dbReference type="PANTHER" id="PTHR20929:SF11">
    <property type="entry name" value="DYNEIN AXONEMAL INTERMEDIATE CHAIN 7"/>
    <property type="match status" value="1"/>
</dbReference>
<feature type="non-terminal residue" evidence="1">
    <location>
        <position position="71"/>
    </location>
</feature>
<evidence type="ECO:0000313" key="1">
    <source>
        <dbReference type="EMBL" id="VTJ79358.1"/>
    </source>
</evidence>
<name>A0A5E4CBY9_MARMO</name>
<dbReference type="GO" id="GO:0005930">
    <property type="term" value="C:axoneme"/>
    <property type="evidence" value="ECO:0007669"/>
    <property type="project" value="TreeGrafter"/>
</dbReference>
<keyword evidence="2" id="KW-1185">Reference proteome</keyword>
<comment type="caution">
    <text evidence="1">The sequence shown here is derived from an EMBL/GenBank/DDBJ whole genome shotgun (WGS) entry which is preliminary data.</text>
</comment>
<dbReference type="InterPro" id="IPR023247">
    <property type="entry name" value="IC97/Dnai7-like"/>
</dbReference>
<evidence type="ECO:0000313" key="2">
    <source>
        <dbReference type="Proteomes" id="UP000335636"/>
    </source>
</evidence>
<accession>A0A5E4CBY9</accession>
<reference evidence="1" key="1">
    <citation type="submission" date="2019-04" db="EMBL/GenBank/DDBJ databases">
        <authorList>
            <person name="Alioto T."/>
            <person name="Alioto T."/>
        </authorList>
    </citation>
    <scope>NUCLEOTIDE SEQUENCE [LARGE SCALE GENOMIC DNA]</scope>
</reference>